<feature type="region of interest" description="Disordered" evidence="2">
    <location>
        <begin position="1"/>
        <end position="51"/>
    </location>
</feature>
<dbReference type="Pfam" id="PF24883">
    <property type="entry name" value="NPHP3_N"/>
    <property type="match status" value="1"/>
</dbReference>
<dbReference type="SMART" id="SM00320">
    <property type="entry name" value="WD40"/>
    <property type="match status" value="6"/>
</dbReference>
<dbReference type="PANTHER" id="PTHR10039:SF14">
    <property type="entry name" value="NACHT DOMAIN-CONTAINING PROTEIN"/>
    <property type="match status" value="1"/>
</dbReference>
<evidence type="ECO:0000313" key="5">
    <source>
        <dbReference type="EMBL" id="RFU35461.1"/>
    </source>
</evidence>
<evidence type="ECO:0000259" key="4">
    <source>
        <dbReference type="Pfam" id="PF24883"/>
    </source>
</evidence>
<dbReference type="EMBL" id="NCSJ02000008">
    <property type="protein sequence ID" value="RFU35461.1"/>
    <property type="molecule type" value="Genomic_DNA"/>
</dbReference>
<dbReference type="InterPro" id="IPR015943">
    <property type="entry name" value="WD40/YVTN_repeat-like_dom_sf"/>
</dbReference>
<keyword evidence="1" id="KW-0677">Repeat</keyword>
<dbReference type="SUPFAM" id="SSF50978">
    <property type="entry name" value="WD40 repeat-like"/>
    <property type="match status" value="2"/>
</dbReference>
<dbReference type="Pfam" id="PF22939">
    <property type="entry name" value="WHD_GPIID"/>
    <property type="match status" value="1"/>
</dbReference>
<reference evidence="5 6" key="1">
    <citation type="submission" date="2018-05" db="EMBL/GenBank/DDBJ databases">
        <title>Draft genome sequence of Scytalidium lignicola DSM 105466, a ubiquitous saprotrophic fungus.</title>
        <authorList>
            <person name="Buettner E."/>
            <person name="Gebauer A.M."/>
            <person name="Hofrichter M."/>
            <person name="Liers C."/>
            <person name="Kellner H."/>
        </authorList>
    </citation>
    <scope>NUCLEOTIDE SEQUENCE [LARGE SCALE GENOMIC DNA]</scope>
    <source>
        <strain evidence="5 6">DSM 105466</strain>
    </source>
</reference>
<dbReference type="InterPro" id="IPR001680">
    <property type="entry name" value="WD40_rpt"/>
</dbReference>
<dbReference type="Proteomes" id="UP000258309">
    <property type="component" value="Unassembled WGS sequence"/>
</dbReference>
<organism evidence="5 6">
    <name type="scientific">Scytalidium lignicola</name>
    <name type="common">Hyphomycete</name>
    <dbReference type="NCBI Taxonomy" id="5539"/>
    <lineage>
        <taxon>Eukaryota</taxon>
        <taxon>Fungi</taxon>
        <taxon>Dikarya</taxon>
        <taxon>Ascomycota</taxon>
        <taxon>Pezizomycotina</taxon>
        <taxon>Leotiomycetes</taxon>
        <taxon>Leotiomycetes incertae sedis</taxon>
        <taxon>Scytalidium</taxon>
    </lineage>
</organism>
<gene>
    <name evidence="5" type="ORF">B7463_g884</name>
</gene>
<dbReference type="SUPFAM" id="SSF53474">
    <property type="entry name" value="alpha/beta-Hydrolases"/>
    <property type="match status" value="1"/>
</dbReference>
<evidence type="ECO:0008006" key="7">
    <source>
        <dbReference type="Google" id="ProtNLM"/>
    </source>
</evidence>
<feature type="domain" description="Nephrocystin 3-like N-terminal" evidence="4">
    <location>
        <begin position="341"/>
        <end position="502"/>
    </location>
</feature>
<protein>
    <recommendedName>
        <fullName evidence="7">NACHT domain-containing protein</fullName>
    </recommendedName>
</protein>
<dbReference type="SUPFAM" id="SSF52540">
    <property type="entry name" value="P-loop containing nucleoside triphosphate hydrolases"/>
    <property type="match status" value="1"/>
</dbReference>
<sequence length="1469" mass="165550">MRSSVQTRVKWLSRSSRQERGASATRSSEDALSPSSVSKRPPTPPPSPTGLTVLYTPETVSPSADIIFVHGLRGNSMNTWSYDKEPDSFWPKKWLPNEPVLRTARISTFGYNSDWLSIGSSNIVNITDFASLLLSSLHFAINDTSEEHPIGKAYIFGKDDLNYQGIVQSTCAIIFMSTPHRGSELAEILKMLSKKEYVNELVPNSRTLEDDSLQFEKVSSGIDIISFYETVPSSVWPLKRMVTKKDSSILGLRNEIRIPMDTNHREICKFRSEKDDKYLSVRNVLRNLVTKFGVTKFGGNHLRKRNSSVLKSLRRIQAMLGTTGSPNEDRAFYKSARDESSCQWILKDPRFDQWLKNSNNQPHILWIHGPQGSGKSVLSSFLIDHLSNLPTSNCQYFYFRFNDQAKVSLEAMLRSIAYQAACQFPDFRQILDLLAEDGTILHTKVLPYLWEVLIEKGLATIKYSNPVYWVIDSLDESSSPFELLPYLASLEKMPFRIVILSRELELLKSSFNKLKPPITLDLVPMDPRCGDLSEYVKKNVRVRGNDPELRNAVIKDILERARGNFLWAREAIREVARCHIPEEISKSLKSLPPDLENLYKWTAIRLSSSWQSGDGELAKRVLGLVACSQRPLTIEEVKDVLYSAEVSPLDLKTSIRQVCGDFIEIDHEFRVLLAHDSVRNFLSQGSSHELSLNLEAIHYDIFVKCMSILTKLGQNEHFDEDISESFVIYAATFWHRHLEQSNVGLNDRTLLLLDEFFCDSPVMVWISFICSLGNLETLIETSASLANWLTNVEKINDSFFSKEAKIKYKVDILQQWAKDLFKIVSMFGDQLINHPDVIYDIVPAFCPSNTAIREYGSKNSGSPLMVTGLSYSNWDNSEACFALNRDDEIHHITSSGKYFAIATTSKHGHVEVFQSTTNQKIHDFDYGEPIITVKLSHSGNRLIIYGSSSTKIWDMLSCSFIFHIPNPTYSSVLDINFSADDKLVFIFLDDGIVRRSSLDNPADGWQDVCNTLSQNHAIFGGVTCACFSIDSTLVAVSYKGGHLVVWKISQQWPITSYDARRPGGTSNKFKMLEITQVTWNPGTKHIMGKYSDGRVFKWRLSYGKPEVLDVVAYHVQCSSDGTFFATWSPGNVLKFWDIHNFNLIQVIHVESDIKNIRISRDGKKVYIAQDAAFCTIWQLTFPTVSNSHSSQISRSAILESFNNETPYVLQCLDTITALAVCPGTSSYCIGDASGQSKIVTKDGKEIVSFGRYGLPVKFIAWSDDGRYVAVADGTTTVYIIDLWQDSDVKPKIKIQHVVKSQVRQLLFSRAGNLVLAVVPGRLILIPMDESSKILTYDVPESYFWINHPREEVLLGISCSGLFLIPWDKFPDGSLVPLVQASSGFESQTNQRAGASNSVAAVTNILMTPDSSTLLITITQPSRMERIECRAWLDSSSSKLTKVTEDGLVFCPRQNEVAIVRNGFKSAWVE</sequence>
<evidence type="ECO:0000256" key="2">
    <source>
        <dbReference type="SAM" id="MobiDB-lite"/>
    </source>
</evidence>
<evidence type="ECO:0000313" key="6">
    <source>
        <dbReference type="Proteomes" id="UP000258309"/>
    </source>
</evidence>
<dbReference type="InterPro" id="IPR029058">
    <property type="entry name" value="AB_hydrolase_fold"/>
</dbReference>
<proteinExistence type="predicted"/>
<dbReference type="InterPro" id="IPR027417">
    <property type="entry name" value="P-loop_NTPase"/>
</dbReference>
<keyword evidence="6" id="KW-1185">Reference proteome</keyword>
<evidence type="ECO:0000259" key="3">
    <source>
        <dbReference type="Pfam" id="PF22939"/>
    </source>
</evidence>
<evidence type="ECO:0000256" key="1">
    <source>
        <dbReference type="ARBA" id="ARBA00022737"/>
    </source>
</evidence>
<dbReference type="PANTHER" id="PTHR10039">
    <property type="entry name" value="AMELOGENIN"/>
    <property type="match status" value="1"/>
</dbReference>
<dbReference type="Gene3D" id="2.130.10.10">
    <property type="entry name" value="YVTN repeat-like/Quinoprotein amine dehydrogenase"/>
    <property type="match status" value="3"/>
</dbReference>
<dbReference type="OrthoDB" id="194358at2759"/>
<accession>A0A3E2HR05</accession>
<dbReference type="InterPro" id="IPR056884">
    <property type="entry name" value="NPHP3-like_N"/>
</dbReference>
<feature type="non-terminal residue" evidence="5">
    <location>
        <position position="1"/>
    </location>
</feature>
<dbReference type="InterPro" id="IPR054471">
    <property type="entry name" value="GPIID_WHD"/>
</dbReference>
<feature type="domain" description="GPI inositol-deacylase winged helix" evidence="3">
    <location>
        <begin position="616"/>
        <end position="685"/>
    </location>
</feature>
<dbReference type="Gene3D" id="3.40.50.300">
    <property type="entry name" value="P-loop containing nucleotide triphosphate hydrolases"/>
    <property type="match status" value="1"/>
</dbReference>
<comment type="caution">
    <text evidence="5">The sequence shown here is derived from an EMBL/GenBank/DDBJ whole genome shotgun (WGS) entry which is preliminary data.</text>
</comment>
<dbReference type="InterPro" id="IPR036322">
    <property type="entry name" value="WD40_repeat_dom_sf"/>
</dbReference>
<feature type="non-terminal residue" evidence="5">
    <location>
        <position position="1469"/>
    </location>
</feature>
<name>A0A3E2HR05_SCYLI</name>